<dbReference type="Pfam" id="PF04505">
    <property type="entry name" value="CD225"/>
    <property type="match status" value="1"/>
</dbReference>
<keyword evidence="3 5" id="KW-1133">Transmembrane helix</keyword>
<comment type="subcellular location">
    <subcellularLocation>
        <location evidence="1">Membrane</location>
    </subcellularLocation>
</comment>
<keyword evidence="7" id="KW-1185">Reference proteome</keyword>
<keyword evidence="2 5" id="KW-0812">Transmembrane</keyword>
<organism evidence="6 7">
    <name type="scientific">Aeromicrobium phoceense</name>
    <dbReference type="NCBI Taxonomy" id="2754045"/>
    <lineage>
        <taxon>Bacteria</taxon>
        <taxon>Bacillati</taxon>
        <taxon>Actinomycetota</taxon>
        <taxon>Actinomycetes</taxon>
        <taxon>Propionibacteriales</taxon>
        <taxon>Nocardioidaceae</taxon>
        <taxon>Aeromicrobium</taxon>
    </lineage>
</organism>
<dbReference type="PANTHER" id="PTHR14948">
    <property type="entry name" value="NG5"/>
    <property type="match status" value="1"/>
</dbReference>
<feature type="transmembrane region" description="Helical" evidence="5">
    <location>
        <begin position="25"/>
        <end position="48"/>
    </location>
</feature>
<dbReference type="PANTHER" id="PTHR14948:SF25">
    <property type="entry name" value="DUF4190 DOMAIN-CONTAINING PROTEIN"/>
    <property type="match status" value="1"/>
</dbReference>
<evidence type="ECO:0000256" key="4">
    <source>
        <dbReference type="ARBA" id="ARBA00023136"/>
    </source>
</evidence>
<feature type="transmembrane region" description="Helical" evidence="5">
    <location>
        <begin position="72"/>
        <end position="96"/>
    </location>
</feature>
<dbReference type="InterPro" id="IPR051423">
    <property type="entry name" value="CD225/Dispanin"/>
</dbReference>
<accession>A0A838XJC2</accession>
<dbReference type="Proteomes" id="UP000550354">
    <property type="component" value="Unassembled WGS sequence"/>
</dbReference>
<name>A0A838XJC2_9ACTN</name>
<gene>
    <name evidence="6" type="ORF">H1W00_09500</name>
</gene>
<keyword evidence="4 5" id="KW-0472">Membrane</keyword>
<evidence type="ECO:0000256" key="1">
    <source>
        <dbReference type="ARBA" id="ARBA00004370"/>
    </source>
</evidence>
<proteinExistence type="predicted"/>
<dbReference type="RefSeq" id="WP_181755483.1">
    <property type="nucleotide sequence ID" value="NZ_JACEOG010000001.1"/>
</dbReference>
<evidence type="ECO:0000256" key="2">
    <source>
        <dbReference type="ARBA" id="ARBA00022692"/>
    </source>
</evidence>
<protein>
    <submittedName>
        <fullName evidence="6">CD225/dispanin family protein</fullName>
    </submittedName>
</protein>
<evidence type="ECO:0000313" key="6">
    <source>
        <dbReference type="EMBL" id="MBA4608706.1"/>
    </source>
</evidence>
<dbReference type="GO" id="GO:0016020">
    <property type="term" value="C:membrane"/>
    <property type="evidence" value="ECO:0007669"/>
    <property type="project" value="UniProtKB-SubCell"/>
</dbReference>
<dbReference type="EMBL" id="JACEOG010000001">
    <property type="protein sequence ID" value="MBA4608706.1"/>
    <property type="molecule type" value="Genomic_DNA"/>
</dbReference>
<evidence type="ECO:0000256" key="3">
    <source>
        <dbReference type="ARBA" id="ARBA00022989"/>
    </source>
</evidence>
<comment type="caution">
    <text evidence="6">The sequence shown here is derived from an EMBL/GenBank/DDBJ whole genome shotgun (WGS) entry which is preliminary data.</text>
</comment>
<dbReference type="InterPro" id="IPR007593">
    <property type="entry name" value="CD225/Dispanin_fam"/>
</dbReference>
<evidence type="ECO:0000313" key="7">
    <source>
        <dbReference type="Proteomes" id="UP000550354"/>
    </source>
</evidence>
<evidence type="ECO:0000256" key="5">
    <source>
        <dbReference type="SAM" id="Phobius"/>
    </source>
</evidence>
<sequence length="106" mass="11086">MTYNAPPPPPSSGPYGGATPPPNNLVWAILTTIFCCLPLGVVSIVYAAQVNGKFAAGDLAGAQESSRKAKQWAIWSVIAFFVALVIYLIVIFLVVANGDTTSTSSL</sequence>
<reference evidence="6 7" key="1">
    <citation type="submission" date="2020-07" db="EMBL/GenBank/DDBJ databases">
        <title>Draft genome and description of Aeromicrobium phoceense strain Marseille-Q0843 isolated from healthy skin swab.</title>
        <authorList>
            <person name="Boxberger M."/>
            <person name="La Scola B."/>
        </authorList>
    </citation>
    <scope>NUCLEOTIDE SEQUENCE [LARGE SCALE GENOMIC DNA]</scope>
    <source>
        <strain evidence="6 7">Marseille-Q0843</strain>
    </source>
</reference>
<dbReference type="AlphaFoldDB" id="A0A838XJC2"/>